<dbReference type="EMBL" id="PJQY01000066">
    <property type="protein sequence ID" value="PQQ19429.1"/>
    <property type="molecule type" value="Genomic_DNA"/>
</dbReference>
<keyword evidence="11" id="KW-1185">Reference proteome</keyword>
<feature type="domain" description="Casparian strip membrane protein" evidence="9">
    <location>
        <begin position="29"/>
        <end position="181"/>
    </location>
</feature>
<dbReference type="Proteomes" id="UP000250321">
    <property type="component" value="Unassembled WGS sequence"/>
</dbReference>
<evidence type="ECO:0000256" key="5">
    <source>
        <dbReference type="ARBA" id="ARBA00022692"/>
    </source>
</evidence>
<evidence type="ECO:0000256" key="7">
    <source>
        <dbReference type="ARBA" id="ARBA00023136"/>
    </source>
</evidence>
<feature type="transmembrane region" description="Helical" evidence="8">
    <location>
        <begin position="169"/>
        <end position="194"/>
    </location>
</feature>
<evidence type="ECO:0000256" key="8">
    <source>
        <dbReference type="RuleBase" id="RU361233"/>
    </source>
</evidence>
<feature type="transmembrane region" description="Helical" evidence="8">
    <location>
        <begin position="116"/>
        <end position="149"/>
    </location>
</feature>
<evidence type="ECO:0000256" key="1">
    <source>
        <dbReference type="ARBA" id="ARBA00004651"/>
    </source>
</evidence>
<dbReference type="STRING" id="2094558.A0A314ZJA7"/>
<gene>
    <name evidence="10" type="ORF">Pyn_07814</name>
</gene>
<dbReference type="InterPro" id="IPR006459">
    <property type="entry name" value="CASP/CASPL"/>
</dbReference>
<dbReference type="Pfam" id="PF04535">
    <property type="entry name" value="CASP_dom"/>
    <property type="match status" value="1"/>
</dbReference>
<keyword evidence="4 8" id="KW-1003">Cell membrane</keyword>
<evidence type="ECO:0000313" key="11">
    <source>
        <dbReference type="Proteomes" id="UP000250321"/>
    </source>
</evidence>
<evidence type="ECO:0000256" key="6">
    <source>
        <dbReference type="ARBA" id="ARBA00022989"/>
    </source>
</evidence>
<keyword evidence="6 8" id="KW-1133">Transmembrane helix</keyword>
<comment type="similarity">
    <text evidence="2 8">Belongs to the Casparian strip membrane proteins (CASP) family.</text>
</comment>
<comment type="caution">
    <text evidence="10">The sequence shown here is derived from an EMBL/GenBank/DDBJ whole genome shotgun (WGS) entry which is preliminary data.</text>
</comment>
<dbReference type="PANTHER" id="PTHR36488">
    <property type="entry name" value="CASP-LIKE PROTEIN 1U1"/>
    <property type="match status" value="1"/>
</dbReference>
<feature type="transmembrane region" description="Helical" evidence="8">
    <location>
        <begin position="85"/>
        <end position="109"/>
    </location>
</feature>
<proteinExistence type="inferred from homology"/>
<evidence type="ECO:0000256" key="4">
    <source>
        <dbReference type="ARBA" id="ARBA00022475"/>
    </source>
</evidence>
<keyword evidence="7 8" id="KW-0472">Membrane</keyword>
<sequence length="199" mass="21257">MESQSQHIGSNGGMDGVDQKEGKIANQRKAGTCESILRILAFILTLTAAVVLGVSKQTEIVSMKILPTLPPIDVPATTKWHYLSAFVYFLVANAIACAYAAFSLVLTFANRGTKSGLGLVIIFLDLSMMALLFSGNGAATAIGLMGYQGNSHVQWNKVCNVFGRFCNQVAAAIVLSQLGSLVFMYLVVLAALGLHRRSK</sequence>
<dbReference type="InterPro" id="IPR044173">
    <property type="entry name" value="CASPL"/>
</dbReference>
<comment type="subcellular location">
    <subcellularLocation>
        <location evidence="1 8">Cell membrane</location>
        <topology evidence="1 8">Multi-pass membrane protein</topology>
    </subcellularLocation>
</comment>
<dbReference type="PANTHER" id="PTHR36488:SF8">
    <property type="entry name" value="CASP-LIKE PROTEIN 1U1"/>
    <property type="match status" value="1"/>
</dbReference>
<evidence type="ECO:0000313" key="10">
    <source>
        <dbReference type="EMBL" id="PQQ19429.1"/>
    </source>
</evidence>
<accession>A0A314ZJA7</accession>
<dbReference type="NCBIfam" id="TIGR01569">
    <property type="entry name" value="A_tha_TIGR01569"/>
    <property type="match status" value="1"/>
</dbReference>
<organism evidence="10 11">
    <name type="scientific">Prunus yedoensis var. nudiflora</name>
    <dbReference type="NCBI Taxonomy" id="2094558"/>
    <lineage>
        <taxon>Eukaryota</taxon>
        <taxon>Viridiplantae</taxon>
        <taxon>Streptophyta</taxon>
        <taxon>Embryophyta</taxon>
        <taxon>Tracheophyta</taxon>
        <taxon>Spermatophyta</taxon>
        <taxon>Magnoliopsida</taxon>
        <taxon>eudicotyledons</taxon>
        <taxon>Gunneridae</taxon>
        <taxon>Pentapetalae</taxon>
        <taxon>rosids</taxon>
        <taxon>fabids</taxon>
        <taxon>Rosales</taxon>
        <taxon>Rosaceae</taxon>
        <taxon>Amygdaloideae</taxon>
        <taxon>Amygdaleae</taxon>
        <taxon>Prunus</taxon>
    </lineage>
</organism>
<name>A0A314ZJA7_PRUYE</name>
<reference evidence="10 11" key="1">
    <citation type="submission" date="2018-02" db="EMBL/GenBank/DDBJ databases">
        <title>Draft genome of wild Prunus yedoensis var. nudiflora.</title>
        <authorList>
            <person name="Baek S."/>
            <person name="Kim J.-H."/>
            <person name="Choi K."/>
            <person name="Kim G.-B."/>
            <person name="Cho A."/>
            <person name="Jang H."/>
            <person name="Shin C.-H."/>
            <person name="Yu H.-J."/>
            <person name="Mun J.-H."/>
        </authorList>
    </citation>
    <scope>NUCLEOTIDE SEQUENCE [LARGE SCALE GENOMIC DNA]</scope>
    <source>
        <strain evidence="11">cv. Jeju island</strain>
        <tissue evidence="10">Leaf</tissue>
    </source>
</reference>
<protein>
    <recommendedName>
        <fullName evidence="8">CASP-like protein</fullName>
    </recommendedName>
</protein>
<keyword evidence="5 8" id="KW-0812">Transmembrane</keyword>
<comment type="subunit">
    <text evidence="3 8">Homodimer and heterodimers.</text>
</comment>
<evidence type="ECO:0000259" key="9">
    <source>
        <dbReference type="Pfam" id="PF04535"/>
    </source>
</evidence>
<dbReference type="InterPro" id="IPR006702">
    <property type="entry name" value="CASP_dom"/>
</dbReference>
<dbReference type="OrthoDB" id="1898688at2759"/>
<dbReference type="AlphaFoldDB" id="A0A314ZJA7"/>
<dbReference type="GO" id="GO:0005886">
    <property type="term" value="C:plasma membrane"/>
    <property type="evidence" value="ECO:0007669"/>
    <property type="project" value="UniProtKB-SubCell"/>
</dbReference>
<evidence type="ECO:0000256" key="2">
    <source>
        <dbReference type="ARBA" id="ARBA00007651"/>
    </source>
</evidence>
<feature type="transmembrane region" description="Helical" evidence="8">
    <location>
        <begin position="36"/>
        <end position="54"/>
    </location>
</feature>
<evidence type="ECO:0000256" key="3">
    <source>
        <dbReference type="ARBA" id="ARBA00011489"/>
    </source>
</evidence>